<dbReference type="InterPro" id="IPR052343">
    <property type="entry name" value="Retrotransposon-Effector_Assoc"/>
</dbReference>
<comment type="caution">
    <text evidence="1">The sequence shown here is derived from an EMBL/GenBank/DDBJ whole genome shotgun (WGS) entry which is preliminary data.</text>
</comment>
<protein>
    <submittedName>
        <fullName evidence="1">LINE-1 retrotransposable element O protein</fullName>
    </submittedName>
</protein>
<dbReference type="EMBL" id="JACGWN010000012">
    <property type="protein sequence ID" value="KAL0417112.1"/>
    <property type="molecule type" value="Genomic_DNA"/>
</dbReference>
<reference evidence="1" key="1">
    <citation type="submission" date="2020-06" db="EMBL/GenBank/DDBJ databases">
        <authorList>
            <person name="Li T."/>
            <person name="Hu X."/>
            <person name="Zhang T."/>
            <person name="Song X."/>
            <person name="Zhang H."/>
            <person name="Dai N."/>
            <person name="Sheng W."/>
            <person name="Hou X."/>
            <person name="Wei L."/>
        </authorList>
    </citation>
    <scope>NUCLEOTIDE SEQUENCE</scope>
    <source>
        <strain evidence="1">KEN1</strain>
        <tissue evidence="1">Leaf</tissue>
    </source>
</reference>
<reference evidence="1" key="2">
    <citation type="journal article" date="2024" name="Plant">
        <title>Genomic evolution and insights into agronomic trait innovations of Sesamum species.</title>
        <authorList>
            <person name="Miao H."/>
            <person name="Wang L."/>
            <person name="Qu L."/>
            <person name="Liu H."/>
            <person name="Sun Y."/>
            <person name="Le M."/>
            <person name="Wang Q."/>
            <person name="Wei S."/>
            <person name="Zheng Y."/>
            <person name="Lin W."/>
            <person name="Duan Y."/>
            <person name="Cao H."/>
            <person name="Xiong S."/>
            <person name="Wang X."/>
            <person name="Wei L."/>
            <person name="Li C."/>
            <person name="Ma Q."/>
            <person name="Ju M."/>
            <person name="Zhao R."/>
            <person name="Li G."/>
            <person name="Mu C."/>
            <person name="Tian Q."/>
            <person name="Mei H."/>
            <person name="Zhang T."/>
            <person name="Gao T."/>
            <person name="Zhang H."/>
        </authorList>
    </citation>
    <scope>NUCLEOTIDE SEQUENCE</scope>
    <source>
        <strain evidence="1">KEN1</strain>
    </source>
</reference>
<evidence type="ECO:0000313" key="1">
    <source>
        <dbReference type="EMBL" id="KAL0417112.1"/>
    </source>
</evidence>
<gene>
    <name evidence="1" type="ORF">Slati_3543100</name>
</gene>
<dbReference type="PANTHER" id="PTHR46890:SF48">
    <property type="entry name" value="RNA-DIRECTED DNA POLYMERASE"/>
    <property type="match status" value="1"/>
</dbReference>
<accession>A0AAW2UK97</accession>
<dbReference type="AlphaFoldDB" id="A0AAW2UK97"/>
<proteinExistence type="predicted"/>
<name>A0AAW2UK97_9LAMI</name>
<sequence>MNEALTQPFAPEEVKHALFQMYPYKSPGPDGMSPIFYQKYWHIVGPEVTSFVLDFLNHERFDVSFNYTFIVSIPKCSSPEFMHHFRPISLCNITYKIASKVLANRLKLILPSIISESQSAFLPGRLITDNVLVAFELNHYLAKGLQLAVRPSSLILARPTTVWNGYFLARPTTVWNRYFLREF</sequence>
<organism evidence="1">
    <name type="scientific">Sesamum latifolium</name>
    <dbReference type="NCBI Taxonomy" id="2727402"/>
    <lineage>
        <taxon>Eukaryota</taxon>
        <taxon>Viridiplantae</taxon>
        <taxon>Streptophyta</taxon>
        <taxon>Embryophyta</taxon>
        <taxon>Tracheophyta</taxon>
        <taxon>Spermatophyta</taxon>
        <taxon>Magnoliopsida</taxon>
        <taxon>eudicotyledons</taxon>
        <taxon>Gunneridae</taxon>
        <taxon>Pentapetalae</taxon>
        <taxon>asterids</taxon>
        <taxon>lamiids</taxon>
        <taxon>Lamiales</taxon>
        <taxon>Pedaliaceae</taxon>
        <taxon>Sesamum</taxon>
    </lineage>
</organism>
<dbReference type="PANTHER" id="PTHR46890">
    <property type="entry name" value="NON-LTR RETROLELEMENT REVERSE TRANSCRIPTASE-LIKE PROTEIN-RELATED"/>
    <property type="match status" value="1"/>
</dbReference>